<keyword evidence="1" id="KW-0472">Membrane</keyword>
<dbReference type="SMART" id="SM00267">
    <property type="entry name" value="GGDEF"/>
    <property type="match status" value="1"/>
</dbReference>
<dbReference type="Proteomes" id="UP000000263">
    <property type="component" value="Chromosome"/>
</dbReference>
<dbReference type="AlphaFoldDB" id="A7NMQ0"/>
<keyword evidence="1" id="KW-1133">Transmembrane helix</keyword>
<evidence type="ECO:0000313" key="4">
    <source>
        <dbReference type="Proteomes" id="UP000000263"/>
    </source>
</evidence>
<dbReference type="HOGENOM" id="CLU_000445_11_1_0"/>
<dbReference type="InterPro" id="IPR043128">
    <property type="entry name" value="Rev_trsase/Diguanyl_cyclase"/>
</dbReference>
<accession>A7NMQ0</accession>
<dbReference type="CDD" id="cd01949">
    <property type="entry name" value="GGDEF"/>
    <property type="match status" value="1"/>
</dbReference>
<feature type="domain" description="GGDEF" evidence="2">
    <location>
        <begin position="241"/>
        <end position="370"/>
    </location>
</feature>
<name>A7NMQ0_ROSCS</name>
<feature type="transmembrane region" description="Helical" evidence="1">
    <location>
        <begin position="46"/>
        <end position="70"/>
    </location>
</feature>
<organism evidence="3 4">
    <name type="scientific">Roseiflexus castenholzii (strain DSM 13941 / HLO8)</name>
    <dbReference type="NCBI Taxonomy" id="383372"/>
    <lineage>
        <taxon>Bacteria</taxon>
        <taxon>Bacillati</taxon>
        <taxon>Chloroflexota</taxon>
        <taxon>Chloroflexia</taxon>
        <taxon>Chloroflexales</taxon>
        <taxon>Roseiflexineae</taxon>
        <taxon>Roseiflexaceae</taxon>
        <taxon>Roseiflexus</taxon>
    </lineage>
</organism>
<dbReference type="OrthoDB" id="69083at2"/>
<feature type="transmembrane region" description="Helical" evidence="1">
    <location>
        <begin position="174"/>
        <end position="193"/>
    </location>
</feature>
<dbReference type="SUPFAM" id="SSF55073">
    <property type="entry name" value="Nucleotide cyclase"/>
    <property type="match status" value="1"/>
</dbReference>
<proteinExistence type="predicted"/>
<sequence>MMQHIEQERLRFEQQRRLIYRIAGVLGVLAILYAQCINFIDPSSSYAYRAIYALNHIAFAGVCIAVVWMLRRQHIPIDRIERLMLVIFIVQSLGFNGIVPAIFLPSPSAMLIDAIGDDIWFLLIICVLAVHLYDVRRGALIAASVFLVSFGIVMIQLARWRLIGVDAANSQQVISIYLMAGALLGFLIVLSAYRAQAERLRTGYELMIHMAYTDTLTGLPNRRRLYEELCRLIGMADRYGQEFCVCLFDIDHFKQLNDQHGHLVGDQVLCAIAQTALPHLRAVDHFGRWGGEEFAILLPQTSLSDAQMALDRVRMALQAINLADVPTITASFGVAEYLPGDTSESILHRADQSMYLAKTTGRNRIVVDGDVEAGLRYAHR</sequence>
<feature type="transmembrane region" description="Helical" evidence="1">
    <location>
        <begin position="18"/>
        <end position="40"/>
    </location>
</feature>
<gene>
    <name evidence="3" type="ordered locus">Rcas_2750</name>
</gene>
<dbReference type="STRING" id="383372.Rcas_2750"/>
<dbReference type="InterPro" id="IPR050469">
    <property type="entry name" value="Diguanylate_Cyclase"/>
</dbReference>
<protein>
    <submittedName>
        <fullName evidence="3">Diguanylate cyclase</fullName>
    </submittedName>
</protein>
<dbReference type="PANTHER" id="PTHR45138">
    <property type="entry name" value="REGULATORY COMPONENTS OF SENSORY TRANSDUCTION SYSTEM"/>
    <property type="match status" value="1"/>
</dbReference>
<dbReference type="GO" id="GO:0052621">
    <property type="term" value="F:diguanylate cyclase activity"/>
    <property type="evidence" value="ECO:0007669"/>
    <property type="project" value="TreeGrafter"/>
</dbReference>
<dbReference type="PANTHER" id="PTHR45138:SF9">
    <property type="entry name" value="DIGUANYLATE CYCLASE DGCM-RELATED"/>
    <property type="match status" value="1"/>
</dbReference>
<evidence type="ECO:0000259" key="2">
    <source>
        <dbReference type="PROSITE" id="PS50887"/>
    </source>
</evidence>
<feature type="transmembrane region" description="Helical" evidence="1">
    <location>
        <begin position="82"/>
        <end position="103"/>
    </location>
</feature>
<keyword evidence="1" id="KW-0812">Transmembrane</keyword>
<evidence type="ECO:0000313" key="3">
    <source>
        <dbReference type="EMBL" id="ABU58821.1"/>
    </source>
</evidence>
<dbReference type="KEGG" id="rca:Rcas_2750"/>
<dbReference type="EMBL" id="CP000804">
    <property type="protein sequence ID" value="ABU58821.1"/>
    <property type="molecule type" value="Genomic_DNA"/>
</dbReference>
<dbReference type="RefSeq" id="WP_012121245.1">
    <property type="nucleotide sequence ID" value="NC_009767.1"/>
</dbReference>
<feature type="transmembrane region" description="Helical" evidence="1">
    <location>
        <begin position="109"/>
        <end position="133"/>
    </location>
</feature>
<keyword evidence="4" id="KW-1185">Reference proteome</keyword>
<dbReference type="InterPro" id="IPR000160">
    <property type="entry name" value="GGDEF_dom"/>
</dbReference>
<dbReference type="FunFam" id="3.30.70.270:FF:000001">
    <property type="entry name" value="Diguanylate cyclase domain protein"/>
    <property type="match status" value="1"/>
</dbReference>
<evidence type="ECO:0000256" key="1">
    <source>
        <dbReference type="SAM" id="Phobius"/>
    </source>
</evidence>
<dbReference type="PROSITE" id="PS50887">
    <property type="entry name" value="GGDEF"/>
    <property type="match status" value="1"/>
</dbReference>
<dbReference type="Pfam" id="PF00990">
    <property type="entry name" value="GGDEF"/>
    <property type="match status" value="1"/>
</dbReference>
<dbReference type="eggNOG" id="COG3706">
    <property type="taxonomic scope" value="Bacteria"/>
</dbReference>
<dbReference type="Gene3D" id="3.30.70.270">
    <property type="match status" value="1"/>
</dbReference>
<dbReference type="NCBIfam" id="TIGR00254">
    <property type="entry name" value="GGDEF"/>
    <property type="match status" value="1"/>
</dbReference>
<feature type="transmembrane region" description="Helical" evidence="1">
    <location>
        <begin position="140"/>
        <end position="162"/>
    </location>
</feature>
<reference evidence="3 4" key="1">
    <citation type="submission" date="2007-08" db="EMBL/GenBank/DDBJ databases">
        <title>Complete sequence of Roseiflexus castenholzii DSM 13941.</title>
        <authorList>
            <consortium name="US DOE Joint Genome Institute"/>
            <person name="Copeland A."/>
            <person name="Lucas S."/>
            <person name="Lapidus A."/>
            <person name="Barry K."/>
            <person name="Glavina del Rio T."/>
            <person name="Dalin E."/>
            <person name="Tice H."/>
            <person name="Pitluck S."/>
            <person name="Thompson L.S."/>
            <person name="Brettin T."/>
            <person name="Bruce D."/>
            <person name="Detter J.C."/>
            <person name="Han C."/>
            <person name="Tapia R."/>
            <person name="Schmutz J."/>
            <person name="Larimer F."/>
            <person name="Land M."/>
            <person name="Hauser L."/>
            <person name="Kyrpides N."/>
            <person name="Mikhailova N."/>
            <person name="Bryant D.A."/>
            <person name="Hanada S."/>
            <person name="Tsukatani Y."/>
            <person name="Richardson P."/>
        </authorList>
    </citation>
    <scope>NUCLEOTIDE SEQUENCE [LARGE SCALE GENOMIC DNA]</scope>
    <source>
        <strain evidence="4">DSM 13941 / HLO8</strain>
    </source>
</reference>
<dbReference type="InterPro" id="IPR029787">
    <property type="entry name" value="Nucleotide_cyclase"/>
</dbReference>